<feature type="chain" id="PRO_5045455887" evidence="1">
    <location>
        <begin position="19"/>
        <end position="219"/>
    </location>
</feature>
<name>A0ABV7ZE27_9DEIO</name>
<comment type="caution">
    <text evidence="2">The sequence shown here is derived from an EMBL/GenBank/DDBJ whole genome shotgun (WGS) entry which is preliminary data.</text>
</comment>
<dbReference type="EMBL" id="JBHRZG010000024">
    <property type="protein sequence ID" value="MFC3835274.1"/>
    <property type="molecule type" value="Genomic_DNA"/>
</dbReference>
<sequence>MNHVLPATLLALTLPLLAGCGSIVGAAIPPQTLSNPANLNGATLTSTSPLVVQRVGTSVQYDTSATVPAGSFDDLDLSEIPLGIRPYAAEIKASLKSVMVAGACVMPESFTLTLDTLAISVWNSGDKAGAATLSATPNVNVVATRTGGGVGTGTYSLAANSASVGKGDVNVPKALSILTSGGKNDVSVSAKISADNDGLAGCNLTFTLGDSSVTLSNFK</sequence>
<evidence type="ECO:0000313" key="3">
    <source>
        <dbReference type="Proteomes" id="UP001595803"/>
    </source>
</evidence>
<feature type="signal peptide" evidence="1">
    <location>
        <begin position="1"/>
        <end position="18"/>
    </location>
</feature>
<accession>A0ABV7ZE27</accession>
<dbReference type="RefSeq" id="WP_322471876.1">
    <property type="nucleotide sequence ID" value="NZ_JBHRZG010000024.1"/>
</dbReference>
<evidence type="ECO:0000313" key="2">
    <source>
        <dbReference type="EMBL" id="MFC3835274.1"/>
    </source>
</evidence>
<proteinExistence type="predicted"/>
<dbReference type="Proteomes" id="UP001595803">
    <property type="component" value="Unassembled WGS sequence"/>
</dbReference>
<gene>
    <name evidence="2" type="ORF">ACFOSB_20630</name>
</gene>
<evidence type="ECO:0000256" key="1">
    <source>
        <dbReference type="SAM" id="SignalP"/>
    </source>
</evidence>
<organism evidence="2 3">
    <name type="scientific">Deinococcus rufus</name>
    <dbReference type="NCBI Taxonomy" id="2136097"/>
    <lineage>
        <taxon>Bacteria</taxon>
        <taxon>Thermotogati</taxon>
        <taxon>Deinococcota</taxon>
        <taxon>Deinococci</taxon>
        <taxon>Deinococcales</taxon>
        <taxon>Deinococcaceae</taxon>
        <taxon>Deinococcus</taxon>
    </lineage>
</organism>
<keyword evidence="3" id="KW-1185">Reference proteome</keyword>
<protein>
    <submittedName>
        <fullName evidence="2">Uncharacterized protein</fullName>
    </submittedName>
</protein>
<reference evidence="3" key="1">
    <citation type="journal article" date="2019" name="Int. J. Syst. Evol. Microbiol.">
        <title>The Global Catalogue of Microorganisms (GCM) 10K type strain sequencing project: providing services to taxonomists for standard genome sequencing and annotation.</title>
        <authorList>
            <consortium name="The Broad Institute Genomics Platform"/>
            <consortium name="The Broad Institute Genome Sequencing Center for Infectious Disease"/>
            <person name="Wu L."/>
            <person name="Ma J."/>
        </authorList>
    </citation>
    <scope>NUCLEOTIDE SEQUENCE [LARGE SCALE GENOMIC DNA]</scope>
    <source>
        <strain evidence="3">CCTCC AB 2017081</strain>
    </source>
</reference>
<keyword evidence="1" id="KW-0732">Signal</keyword>